<gene>
    <name evidence="1" type="ORF">F5148DRAFT_1280297</name>
</gene>
<keyword evidence="2" id="KW-1185">Reference proteome</keyword>
<sequence>MIPSEANGKRKAAPDDNIPNTNGASKAKRTRKDNVSHKRKLLNGEEQRGGLVIIRDSKSSQPSSDSNNAIAGPSQPPNKKFRAAPAKASGNKHKHKSPDEDGAVDEDVRRMEMEADALRRAAHLSRDLLPRGDTLLPLAPRETPKIEHNRAMRGEGSRTPHTPRSVSMSSRGKRLSNSFDRMGIITQPHPSVDDSSLYKHIDSELPDPDRARQLILLCAARAPLPAPREGKDPPSEPSEEGIKLLQELKEDVLLLLAERKIDMNVTAIDRAGSPENGVDVRPNEQNVNNRARTTRFKDEIRIAKAEDDAWASVAQFYNSYQETVVRELDQRQKAKGKRRARPEEGLRISELPKPLQEASDLALSVLAKDATGKYNAHNHRWSELRHKVEELRALVNTAVQTADVAETDLNRRFTHLSQTLRARTQRAAKSTTSALSTYLPQRPPDPSESRDLFRALARVDAARPPAQVGAEASRAAREVLRAQDAPASERRITPVAPPTPRTPRRPGTPGRVR</sequence>
<protein>
    <submittedName>
        <fullName evidence="1">Mis12-Mtw1 protein family-domain-containing protein</fullName>
    </submittedName>
</protein>
<comment type="caution">
    <text evidence="1">The sequence shown here is derived from an EMBL/GenBank/DDBJ whole genome shotgun (WGS) entry which is preliminary data.</text>
</comment>
<accession>A0ACC0ULH3</accession>
<reference evidence="1" key="1">
    <citation type="submission" date="2021-03" db="EMBL/GenBank/DDBJ databases">
        <title>Evolutionary priming and transition to the ectomycorrhizal habit in an iconic lineage of mushroom-forming fungi: is preadaptation a requirement?</title>
        <authorList>
            <consortium name="DOE Joint Genome Institute"/>
            <person name="Looney B.P."/>
            <person name="Miyauchi S."/>
            <person name="Morin E."/>
            <person name="Drula E."/>
            <person name="Courty P.E."/>
            <person name="Chicoki N."/>
            <person name="Fauchery L."/>
            <person name="Kohler A."/>
            <person name="Kuo A."/>
            <person name="LaButti K."/>
            <person name="Pangilinan J."/>
            <person name="Lipzen A."/>
            <person name="Riley R."/>
            <person name="Andreopoulos W."/>
            <person name="He G."/>
            <person name="Johnson J."/>
            <person name="Barry K.W."/>
            <person name="Grigoriev I.V."/>
            <person name="Nagy L."/>
            <person name="Hibbett D."/>
            <person name="Henrissat B."/>
            <person name="Matheny P.B."/>
            <person name="Labbe J."/>
            <person name="Martin A.F."/>
        </authorList>
    </citation>
    <scope>NUCLEOTIDE SEQUENCE</scope>
    <source>
        <strain evidence="1">BPL698</strain>
    </source>
</reference>
<evidence type="ECO:0000313" key="1">
    <source>
        <dbReference type="EMBL" id="KAI9511914.1"/>
    </source>
</evidence>
<evidence type="ECO:0000313" key="2">
    <source>
        <dbReference type="Proteomes" id="UP001207468"/>
    </source>
</evidence>
<organism evidence="1 2">
    <name type="scientific">Russula earlei</name>
    <dbReference type="NCBI Taxonomy" id="71964"/>
    <lineage>
        <taxon>Eukaryota</taxon>
        <taxon>Fungi</taxon>
        <taxon>Dikarya</taxon>
        <taxon>Basidiomycota</taxon>
        <taxon>Agaricomycotina</taxon>
        <taxon>Agaricomycetes</taxon>
        <taxon>Russulales</taxon>
        <taxon>Russulaceae</taxon>
        <taxon>Russula</taxon>
    </lineage>
</organism>
<proteinExistence type="predicted"/>
<dbReference type="EMBL" id="JAGFNK010000015">
    <property type="protein sequence ID" value="KAI9511914.1"/>
    <property type="molecule type" value="Genomic_DNA"/>
</dbReference>
<name>A0ACC0ULH3_9AGAM</name>
<dbReference type="Proteomes" id="UP001207468">
    <property type="component" value="Unassembled WGS sequence"/>
</dbReference>